<dbReference type="Pfam" id="PF10197">
    <property type="entry name" value="Cir_N"/>
    <property type="match status" value="1"/>
</dbReference>
<evidence type="ECO:0000313" key="12">
    <source>
        <dbReference type="EMBL" id="TPX53467.1"/>
    </source>
</evidence>
<keyword evidence="4" id="KW-0747">Spliceosome</keyword>
<reference evidence="13 14" key="1">
    <citation type="journal article" date="2019" name="Sci. Rep.">
        <title>Comparative genomics of chytrid fungi reveal insights into the obligate biotrophic and pathogenic lifestyle of Synchytrium endobioticum.</title>
        <authorList>
            <person name="van de Vossenberg B.T.L.H."/>
            <person name="Warris S."/>
            <person name="Nguyen H.D.T."/>
            <person name="van Gent-Pelzer M.P.E."/>
            <person name="Joly D.L."/>
            <person name="van de Geest H.C."/>
            <person name="Bonants P.J.M."/>
            <person name="Smith D.S."/>
            <person name="Levesque C.A."/>
            <person name="van der Lee T.A.J."/>
        </authorList>
    </citation>
    <scope>NUCLEOTIDE SEQUENCE [LARGE SCALE GENOMIC DNA]</scope>
    <source>
        <strain evidence="11 14">LEV6574</strain>
        <strain evidence="12 13">MB42</strain>
    </source>
</reference>
<proteinExistence type="inferred from homology"/>
<keyword evidence="13" id="KW-1185">Reference proteome</keyword>
<evidence type="ECO:0000256" key="2">
    <source>
        <dbReference type="ARBA" id="ARBA00006695"/>
    </source>
</evidence>
<evidence type="ECO:0000256" key="6">
    <source>
        <dbReference type="ARBA" id="ARBA00023187"/>
    </source>
</evidence>
<keyword evidence="5 8" id="KW-0175">Coiled coil</keyword>
<dbReference type="Pfam" id="PF12542">
    <property type="entry name" value="CWC25"/>
    <property type="match status" value="1"/>
</dbReference>
<dbReference type="InterPro" id="IPR051376">
    <property type="entry name" value="CWC25_splicing_factor"/>
</dbReference>
<evidence type="ECO:0000256" key="7">
    <source>
        <dbReference type="ARBA" id="ARBA00023242"/>
    </source>
</evidence>
<evidence type="ECO:0000256" key="4">
    <source>
        <dbReference type="ARBA" id="ARBA00022728"/>
    </source>
</evidence>
<keyword evidence="7" id="KW-0539">Nucleus</keyword>
<gene>
    <name evidence="11" type="ORF">SeLEV6574_g03391</name>
    <name evidence="12" type="ORF">SeMB42_g00756</name>
</gene>
<feature type="compositionally biased region" description="Basic and acidic residues" evidence="9">
    <location>
        <begin position="219"/>
        <end position="235"/>
    </location>
</feature>
<evidence type="ECO:0000259" key="10">
    <source>
        <dbReference type="SMART" id="SM01083"/>
    </source>
</evidence>
<dbReference type="GO" id="GO:0005684">
    <property type="term" value="C:U2-type spliceosomal complex"/>
    <property type="evidence" value="ECO:0007669"/>
    <property type="project" value="TreeGrafter"/>
</dbReference>
<feature type="coiled-coil region" evidence="8">
    <location>
        <begin position="23"/>
        <end position="57"/>
    </location>
</feature>
<dbReference type="STRING" id="286115.A0A507DQJ7"/>
<feature type="compositionally biased region" description="Basic and acidic residues" evidence="9">
    <location>
        <begin position="174"/>
        <end position="187"/>
    </location>
</feature>
<feature type="domain" description="CBF1-interacting co-repressor CIR N-terminal" evidence="10">
    <location>
        <begin position="11"/>
        <end position="47"/>
    </location>
</feature>
<dbReference type="PANTHER" id="PTHR16196">
    <property type="entry name" value="CELL CYCLE CONTROL PROTEIN CWF25"/>
    <property type="match status" value="1"/>
</dbReference>
<keyword evidence="3" id="KW-0507">mRNA processing</keyword>
<evidence type="ECO:0000256" key="3">
    <source>
        <dbReference type="ARBA" id="ARBA00022664"/>
    </source>
</evidence>
<sequence length="400" mass="46063">MGGGDLNLKKSWHPATLRNIEKVWKLERKAEDEKKKLDQLRKEKEEERQLAELQALQEAAGLRKRSERLDWMYAAGPSGSASLVAEEKEAYLLGKKRVDKVVDSGSAPANAQLVPEATPNDKFDSSARLVYGMTANTIRDTQAKIRDDPLLAIKKREQASLQAVLANPIKVKKMKQELGIDESSSKKKDTKSKRHRKRHHSDDEGSNSDEDVKRRRRRASESVDRGDYRSSREETYSQSGRRHARRRDSDDDDIRCPNGGGRRYSERREHDRDMRDHNIRDSSNSRRYDYSDRTRHDRDKDDAEKERQRKEKLKAMMEAADFHEQERKERVEKQRAVDAADDLVDGEARKRRMKETGSMGQGFIMDMHRNVYGSSQAGAAEMIQRNKAFAQKGSTGDHLI</sequence>
<dbReference type="VEuPathDB" id="FungiDB:SeMB42_g00756"/>
<name>A0A507DQJ7_9FUNG</name>
<evidence type="ECO:0000313" key="11">
    <source>
        <dbReference type="EMBL" id="TPX46133.1"/>
    </source>
</evidence>
<protein>
    <recommendedName>
        <fullName evidence="10">CBF1-interacting co-repressor CIR N-terminal domain-containing protein</fullName>
    </recommendedName>
</protein>
<comment type="caution">
    <text evidence="12">The sequence shown here is derived from an EMBL/GenBank/DDBJ whole genome shotgun (WGS) entry which is preliminary data.</text>
</comment>
<dbReference type="EMBL" id="QEAM01000113">
    <property type="protein sequence ID" value="TPX46133.1"/>
    <property type="molecule type" value="Genomic_DNA"/>
</dbReference>
<dbReference type="InterPro" id="IPR022209">
    <property type="entry name" value="CWC25"/>
</dbReference>
<organism evidence="12 13">
    <name type="scientific">Synchytrium endobioticum</name>
    <dbReference type="NCBI Taxonomy" id="286115"/>
    <lineage>
        <taxon>Eukaryota</taxon>
        <taxon>Fungi</taxon>
        <taxon>Fungi incertae sedis</taxon>
        <taxon>Chytridiomycota</taxon>
        <taxon>Chytridiomycota incertae sedis</taxon>
        <taxon>Chytridiomycetes</taxon>
        <taxon>Synchytriales</taxon>
        <taxon>Synchytriaceae</taxon>
        <taxon>Synchytrium</taxon>
    </lineage>
</organism>
<feature type="region of interest" description="Disordered" evidence="9">
    <location>
        <begin position="163"/>
        <end position="312"/>
    </location>
</feature>
<dbReference type="GO" id="GO:0000398">
    <property type="term" value="P:mRNA splicing, via spliceosome"/>
    <property type="evidence" value="ECO:0007669"/>
    <property type="project" value="TreeGrafter"/>
</dbReference>
<evidence type="ECO:0000256" key="9">
    <source>
        <dbReference type="SAM" id="MobiDB-lite"/>
    </source>
</evidence>
<dbReference type="PANTHER" id="PTHR16196:SF0">
    <property type="entry name" value="PRE-MRNA-SPLICING FACTOR CWC25 HOMOLOG"/>
    <property type="match status" value="1"/>
</dbReference>
<dbReference type="Proteomes" id="UP000320475">
    <property type="component" value="Unassembled WGS sequence"/>
</dbReference>
<dbReference type="EMBL" id="QEAN01000016">
    <property type="protein sequence ID" value="TPX53467.1"/>
    <property type="molecule type" value="Genomic_DNA"/>
</dbReference>
<feature type="compositionally biased region" description="Basic and acidic residues" evidence="9">
    <location>
        <begin position="263"/>
        <end position="312"/>
    </location>
</feature>
<evidence type="ECO:0000313" key="14">
    <source>
        <dbReference type="Proteomes" id="UP000320475"/>
    </source>
</evidence>
<accession>A0A507DQJ7</accession>
<evidence type="ECO:0000256" key="5">
    <source>
        <dbReference type="ARBA" id="ARBA00023054"/>
    </source>
</evidence>
<evidence type="ECO:0000256" key="1">
    <source>
        <dbReference type="ARBA" id="ARBA00004123"/>
    </source>
</evidence>
<evidence type="ECO:0000313" key="13">
    <source>
        <dbReference type="Proteomes" id="UP000317494"/>
    </source>
</evidence>
<dbReference type="InterPro" id="IPR019339">
    <property type="entry name" value="CIR_N_dom"/>
</dbReference>
<comment type="subcellular location">
    <subcellularLocation>
        <location evidence="1">Nucleus</location>
    </subcellularLocation>
</comment>
<dbReference type="SMART" id="SM01083">
    <property type="entry name" value="Cir_N"/>
    <property type="match status" value="1"/>
</dbReference>
<dbReference type="Proteomes" id="UP000317494">
    <property type="component" value="Unassembled WGS sequence"/>
</dbReference>
<dbReference type="AlphaFoldDB" id="A0A507DQJ7"/>
<feature type="compositionally biased region" description="Basic residues" evidence="9">
    <location>
        <begin position="188"/>
        <end position="199"/>
    </location>
</feature>
<comment type="similarity">
    <text evidence="2">Belongs to the CWC25 family.</text>
</comment>
<keyword evidence="6" id="KW-0508">mRNA splicing</keyword>
<dbReference type="OrthoDB" id="21123at2759"/>
<evidence type="ECO:0000256" key="8">
    <source>
        <dbReference type="SAM" id="Coils"/>
    </source>
</evidence>